<evidence type="ECO:0000256" key="1">
    <source>
        <dbReference type="SAM" id="MobiDB-lite"/>
    </source>
</evidence>
<organism evidence="3">
    <name type="scientific">Dichomitus squalens</name>
    <dbReference type="NCBI Taxonomy" id="114155"/>
    <lineage>
        <taxon>Eukaryota</taxon>
        <taxon>Fungi</taxon>
        <taxon>Dikarya</taxon>
        <taxon>Basidiomycota</taxon>
        <taxon>Agaricomycotina</taxon>
        <taxon>Agaricomycetes</taxon>
        <taxon>Polyporales</taxon>
        <taxon>Polyporaceae</taxon>
        <taxon>Dichomitus</taxon>
    </lineage>
</organism>
<gene>
    <name evidence="3" type="ORF">BD311DRAFT_862689</name>
</gene>
<feature type="transmembrane region" description="Helical" evidence="2">
    <location>
        <begin position="256"/>
        <end position="276"/>
    </location>
</feature>
<evidence type="ECO:0000256" key="2">
    <source>
        <dbReference type="SAM" id="Phobius"/>
    </source>
</evidence>
<keyword evidence="2" id="KW-1133">Transmembrane helix</keyword>
<name>A0A4Q9MWE4_9APHY</name>
<dbReference type="EMBL" id="ML143395">
    <property type="protein sequence ID" value="TBU32309.1"/>
    <property type="molecule type" value="Genomic_DNA"/>
</dbReference>
<feature type="region of interest" description="Disordered" evidence="1">
    <location>
        <begin position="1"/>
        <end position="34"/>
    </location>
</feature>
<feature type="transmembrane region" description="Helical" evidence="2">
    <location>
        <begin position="318"/>
        <end position="337"/>
    </location>
</feature>
<dbReference type="AlphaFoldDB" id="A0A4Q9MWE4"/>
<sequence>MDTSKDAESIDPSVPVPGLQPSDEPLATQEQQDATLQPKRSVLKTILRAIFFALVYISFYSWMMATMAGVSYTVTHWVLRTIVSRWPSLDPSGSFQAIDPITAFAAVQASGYLVYLPRALVTMVPTVLVFHKSETAPRGRTIEPFKQWWARPTASIPSFVVRIFKSAFLFAVGPLGALLRPVGREPWLDVRHAMVVATVVCAWHATFQALVWLWQSRKPAIQLTDEKDVEVESMEQGREGVEEPADGGRKVTRAHIVLVTLATIPCLAFLMAYYNAYANVLAHWLLLRLTTSRWLAPLDAAKMFETGTFENTMWTAKLGAFAVATPYIVVAFLPTAFHLDEVTAKKNFEPIKEWWIRVTKPVPRVVMSALKPVLWISTGPIGVWLSRYWPSGKGPGLDACNATRVAVVAWVLITVWEKAVGSLASDKAKAVQAASLAQDQEEVQKEKDLIVQV</sequence>
<keyword evidence="2" id="KW-0812">Transmembrane</keyword>
<keyword evidence="2" id="KW-0472">Membrane</keyword>
<reference evidence="3" key="1">
    <citation type="submission" date="2019-01" db="EMBL/GenBank/DDBJ databases">
        <title>Draft genome sequences of three monokaryotic isolates of the white-rot basidiomycete fungus Dichomitus squalens.</title>
        <authorList>
            <consortium name="DOE Joint Genome Institute"/>
            <person name="Lopez S.C."/>
            <person name="Andreopoulos B."/>
            <person name="Pangilinan J."/>
            <person name="Lipzen A."/>
            <person name="Riley R."/>
            <person name="Ahrendt S."/>
            <person name="Ng V."/>
            <person name="Barry K."/>
            <person name="Daum C."/>
            <person name="Grigoriev I.V."/>
            <person name="Hilden K.S."/>
            <person name="Makela M.R."/>
            <person name="de Vries R.P."/>
        </authorList>
    </citation>
    <scope>NUCLEOTIDE SEQUENCE [LARGE SCALE GENOMIC DNA]</scope>
    <source>
        <strain evidence="3">OM18370.1</strain>
    </source>
</reference>
<feature type="transmembrane region" description="Helical" evidence="2">
    <location>
        <begin position="191"/>
        <end position="214"/>
    </location>
</feature>
<dbReference type="Proteomes" id="UP000292957">
    <property type="component" value="Unassembled WGS sequence"/>
</dbReference>
<accession>A0A4Q9MWE4</accession>
<proteinExistence type="predicted"/>
<evidence type="ECO:0000313" key="3">
    <source>
        <dbReference type="EMBL" id="TBU32309.1"/>
    </source>
</evidence>
<protein>
    <submittedName>
        <fullName evidence="3">Uncharacterized protein</fullName>
    </submittedName>
</protein>
<feature type="transmembrane region" description="Helical" evidence="2">
    <location>
        <begin position="159"/>
        <end position="179"/>
    </location>
</feature>
<feature type="transmembrane region" description="Helical" evidence="2">
    <location>
        <begin position="49"/>
        <end position="74"/>
    </location>
</feature>